<dbReference type="EMBL" id="BMRB01000007">
    <property type="protein sequence ID" value="GGS54349.1"/>
    <property type="molecule type" value="Genomic_DNA"/>
</dbReference>
<keyword evidence="2" id="KW-1185">Reference proteome</keyword>
<protein>
    <recommendedName>
        <fullName evidence="3">WXG100 family type VII secretion target</fullName>
    </recommendedName>
</protein>
<sequence>MTGFIGMDPQAVRTLATQLTANADQIDSLANALNAQLQGTQWVGQDASSFRSDWESRHRPQLAAVASALRDAATRATVNAQQQEQTSSA</sequence>
<evidence type="ECO:0000313" key="2">
    <source>
        <dbReference type="Proteomes" id="UP000660680"/>
    </source>
</evidence>
<evidence type="ECO:0000313" key="1">
    <source>
        <dbReference type="EMBL" id="GGS54349.1"/>
    </source>
</evidence>
<dbReference type="SUPFAM" id="SSF140453">
    <property type="entry name" value="EsxAB dimer-like"/>
    <property type="match status" value="1"/>
</dbReference>
<proteinExistence type="predicted"/>
<dbReference type="Proteomes" id="UP000660680">
    <property type="component" value="Unassembled WGS sequence"/>
</dbReference>
<evidence type="ECO:0008006" key="3">
    <source>
        <dbReference type="Google" id="ProtNLM"/>
    </source>
</evidence>
<dbReference type="Gene3D" id="1.10.287.1060">
    <property type="entry name" value="ESAT-6-like"/>
    <property type="match status" value="1"/>
</dbReference>
<dbReference type="RefSeq" id="WP_189213685.1">
    <property type="nucleotide sequence ID" value="NZ_BMRB01000007.1"/>
</dbReference>
<dbReference type="InterPro" id="IPR036689">
    <property type="entry name" value="ESAT-6-like_sf"/>
</dbReference>
<accession>A0A918GQY6</accession>
<gene>
    <name evidence="1" type="ORF">GCM10010171_56840</name>
</gene>
<reference evidence="1" key="2">
    <citation type="submission" date="2020-09" db="EMBL/GenBank/DDBJ databases">
        <authorList>
            <person name="Sun Q."/>
            <person name="Ohkuma M."/>
        </authorList>
    </citation>
    <scope>NUCLEOTIDE SEQUENCE</scope>
    <source>
        <strain evidence="1">JCM 3276</strain>
    </source>
</reference>
<comment type="caution">
    <text evidence="1">The sequence shown here is derived from an EMBL/GenBank/DDBJ whole genome shotgun (WGS) entry which is preliminary data.</text>
</comment>
<name>A0A918GQY6_9PSEU</name>
<organism evidence="1 2">
    <name type="scientific">Actinokineospora fastidiosa</name>
    <dbReference type="NCBI Taxonomy" id="1816"/>
    <lineage>
        <taxon>Bacteria</taxon>
        <taxon>Bacillati</taxon>
        <taxon>Actinomycetota</taxon>
        <taxon>Actinomycetes</taxon>
        <taxon>Pseudonocardiales</taxon>
        <taxon>Pseudonocardiaceae</taxon>
        <taxon>Actinokineospora</taxon>
    </lineage>
</organism>
<reference evidence="1" key="1">
    <citation type="journal article" date="2014" name="Int. J. Syst. Evol. Microbiol.">
        <title>Complete genome sequence of Corynebacterium casei LMG S-19264T (=DSM 44701T), isolated from a smear-ripened cheese.</title>
        <authorList>
            <consortium name="US DOE Joint Genome Institute (JGI-PGF)"/>
            <person name="Walter F."/>
            <person name="Albersmeier A."/>
            <person name="Kalinowski J."/>
            <person name="Ruckert C."/>
        </authorList>
    </citation>
    <scope>NUCLEOTIDE SEQUENCE</scope>
    <source>
        <strain evidence="1">JCM 3276</strain>
    </source>
</reference>
<dbReference type="AlphaFoldDB" id="A0A918GQY6"/>